<dbReference type="STRING" id="1677920.LS71_06985"/>
<dbReference type="InterPro" id="IPR036709">
    <property type="entry name" value="Autotransporte_beta_dom_sf"/>
</dbReference>
<comment type="caution">
    <text evidence="2">The sequence shown here is derived from an EMBL/GenBank/DDBJ whole genome shotgun (WGS) entry which is preliminary data.</text>
</comment>
<dbReference type="Proteomes" id="UP000029733">
    <property type="component" value="Unassembled WGS sequence"/>
</dbReference>
<dbReference type="RefSeq" id="WP_034355703.1">
    <property type="nucleotide sequence ID" value="NZ_JRPR02000006.1"/>
</dbReference>
<protein>
    <recommendedName>
        <fullName evidence="4">Outer membrane protein beta-barrel domain-containing protein</fullName>
    </recommendedName>
</protein>
<dbReference type="OrthoDB" id="5328544at2"/>
<keyword evidence="1" id="KW-0732">Signal</keyword>
<keyword evidence="3" id="KW-1185">Reference proteome</keyword>
<organism evidence="2 3">
    <name type="scientific">Helicobacter jaachi</name>
    <dbReference type="NCBI Taxonomy" id="1677920"/>
    <lineage>
        <taxon>Bacteria</taxon>
        <taxon>Pseudomonadati</taxon>
        <taxon>Campylobacterota</taxon>
        <taxon>Epsilonproteobacteria</taxon>
        <taxon>Campylobacterales</taxon>
        <taxon>Helicobacteraceae</taxon>
        <taxon>Helicobacter</taxon>
    </lineage>
</organism>
<proteinExistence type="predicted"/>
<accession>A0A4U8T8Q1</accession>
<sequence length="173" mass="18949">MKKYLLSLLCAATLGANAYAVGLMGFEVSPEIGLAAGQTKASTNANDVTFTDYGAFGRIWLGALDFVVAPQVKYDFNRHSASDTTFKNLQYGLSAGFNIGLIIARLTPYVGVNYSSFDKSFKDTTSYNAGLKLKFDLIPISLGLLYTYQNPEFKVVDEKQKMQSIQALIGLHF</sequence>
<evidence type="ECO:0000313" key="2">
    <source>
        <dbReference type="EMBL" id="TLD96096.1"/>
    </source>
</evidence>
<dbReference type="SUPFAM" id="SSF103515">
    <property type="entry name" value="Autotransporter"/>
    <property type="match status" value="1"/>
</dbReference>
<evidence type="ECO:0008006" key="4">
    <source>
        <dbReference type="Google" id="ProtNLM"/>
    </source>
</evidence>
<reference evidence="2 3" key="1">
    <citation type="journal article" date="2014" name="Genome Announc.">
        <title>Draft genome sequences of eight enterohepatic helicobacter species isolated from both laboratory and wild rodents.</title>
        <authorList>
            <person name="Sheh A."/>
            <person name="Shen Z."/>
            <person name="Fox J.G."/>
        </authorList>
    </citation>
    <scope>NUCLEOTIDE SEQUENCE [LARGE SCALE GENOMIC DNA]</scope>
    <source>
        <strain evidence="2 3">MIT 09-6949</strain>
    </source>
</reference>
<feature type="signal peptide" evidence="1">
    <location>
        <begin position="1"/>
        <end position="20"/>
    </location>
</feature>
<dbReference type="AlphaFoldDB" id="A0A4U8T8Q1"/>
<evidence type="ECO:0000256" key="1">
    <source>
        <dbReference type="SAM" id="SignalP"/>
    </source>
</evidence>
<evidence type="ECO:0000313" key="3">
    <source>
        <dbReference type="Proteomes" id="UP000029733"/>
    </source>
</evidence>
<gene>
    <name evidence="2" type="ORF">LS71_007590</name>
</gene>
<feature type="chain" id="PRO_5020741054" description="Outer membrane protein beta-barrel domain-containing protein" evidence="1">
    <location>
        <begin position="21"/>
        <end position="173"/>
    </location>
</feature>
<name>A0A4U8T8Q1_9HELI</name>
<dbReference type="EMBL" id="JRPR02000006">
    <property type="protein sequence ID" value="TLD96096.1"/>
    <property type="molecule type" value="Genomic_DNA"/>
</dbReference>